<evidence type="ECO:0000313" key="10">
    <source>
        <dbReference type="Proteomes" id="UP000016368"/>
    </source>
</evidence>
<dbReference type="InterPro" id="IPR003660">
    <property type="entry name" value="HAMP_dom"/>
</dbReference>
<feature type="transmembrane region" description="Helical" evidence="6">
    <location>
        <begin position="182"/>
        <end position="204"/>
    </location>
</feature>
<dbReference type="STRING" id="887062.HGR_00565"/>
<dbReference type="RefSeq" id="WP_006296086.1">
    <property type="nucleotide sequence ID" value="NZ_AEGR01000006.1"/>
</dbReference>
<comment type="subcellular location">
    <subcellularLocation>
        <location evidence="1">Membrane</location>
    </subcellularLocation>
</comment>
<feature type="domain" description="HAMP" evidence="8">
    <location>
        <begin position="206"/>
        <end position="258"/>
    </location>
</feature>
<evidence type="ECO:0000256" key="2">
    <source>
        <dbReference type="ARBA" id="ARBA00022481"/>
    </source>
</evidence>
<keyword evidence="6" id="KW-0472">Membrane</keyword>
<dbReference type="SMART" id="SM00304">
    <property type="entry name" value="HAMP"/>
    <property type="match status" value="1"/>
</dbReference>
<dbReference type="PROSITE" id="PS50111">
    <property type="entry name" value="CHEMOTAXIS_TRANSDUC_2"/>
    <property type="match status" value="1"/>
</dbReference>
<evidence type="ECO:0000256" key="4">
    <source>
        <dbReference type="PROSITE-ProRule" id="PRU00284"/>
    </source>
</evidence>
<keyword evidence="2" id="KW-0488">Methylation</keyword>
<dbReference type="InterPro" id="IPR051310">
    <property type="entry name" value="MCP_chemotaxis"/>
</dbReference>
<reference evidence="9 10" key="1">
    <citation type="journal article" date="2011" name="EMBO J.">
        <title>Structural diversity of bacterial flagellar motors.</title>
        <authorList>
            <person name="Chen S."/>
            <person name="Beeby M."/>
            <person name="Murphy G.E."/>
            <person name="Leadbetter J.R."/>
            <person name="Hendrixson D.R."/>
            <person name="Briegel A."/>
            <person name="Li Z."/>
            <person name="Shi J."/>
            <person name="Tocheva E.I."/>
            <person name="Muller A."/>
            <person name="Dobro M.J."/>
            <person name="Jensen G.J."/>
        </authorList>
    </citation>
    <scope>NUCLEOTIDE SEQUENCE [LARGE SCALE GENOMIC DNA]</scope>
    <source>
        <strain evidence="9 10">ATCC 19624</strain>
    </source>
</reference>
<evidence type="ECO:0000256" key="3">
    <source>
        <dbReference type="ARBA" id="ARBA00029447"/>
    </source>
</evidence>
<feature type="domain" description="Methyl-accepting transducer" evidence="7">
    <location>
        <begin position="263"/>
        <end position="492"/>
    </location>
</feature>
<dbReference type="eggNOG" id="COG0840">
    <property type="taxonomic scope" value="Bacteria"/>
</dbReference>
<comment type="caution">
    <text evidence="9">The sequence shown here is derived from an EMBL/GenBank/DDBJ whole genome shotgun (WGS) entry which is preliminary data.</text>
</comment>
<dbReference type="PANTHER" id="PTHR43531:SF14">
    <property type="entry name" value="METHYL-ACCEPTING CHEMOTAXIS PROTEIN I-RELATED"/>
    <property type="match status" value="1"/>
</dbReference>
<evidence type="ECO:0000256" key="5">
    <source>
        <dbReference type="SAM" id="MobiDB-lite"/>
    </source>
</evidence>
<keyword evidence="6" id="KW-1133">Transmembrane helix</keyword>
<dbReference type="AlphaFoldDB" id="F3KNW8"/>
<feature type="transmembrane region" description="Helical" evidence="6">
    <location>
        <begin position="7"/>
        <end position="27"/>
    </location>
</feature>
<dbReference type="InterPro" id="IPR004090">
    <property type="entry name" value="Chemotax_Me-accpt_rcpt"/>
</dbReference>
<dbReference type="Pfam" id="PF00015">
    <property type="entry name" value="MCPsignal"/>
    <property type="match status" value="1"/>
</dbReference>
<evidence type="ECO:0000259" key="8">
    <source>
        <dbReference type="PROSITE" id="PS50885"/>
    </source>
</evidence>
<dbReference type="SUPFAM" id="SSF58104">
    <property type="entry name" value="Methyl-accepting chemotaxis protein (MCP) signaling domain"/>
    <property type="match status" value="1"/>
</dbReference>
<comment type="similarity">
    <text evidence="3">Belongs to the methyl-accepting chemotaxis (MCP) protein family.</text>
</comment>
<feature type="region of interest" description="Disordered" evidence="5">
    <location>
        <begin position="271"/>
        <end position="290"/>
    </location>
</feature>
<dbReference type="CDD" id="cd11386">
    <property type="entry name" value="MCP_signal"/>
    <property type="match status" value="1"/>
</dbReference>
<dbReference type="GO" id="GO:0006935">
    <property type="term" value="P:chemotaxis"/>
    <property type="evidence" value="ECO:0007669"/>
    <property type="project" value="InterPro"/>
</dbReference>
<dbReference type="CDD" id="cd06225">
    <property type="entry name" value="HAMP"/>
    <property type="match status" value="1"/>
</dbReference>
<dbReference type="GO" id="GO:0004888">
    <property type="term" value="F:transmembrane signaling receptor activity"/>
    <property type="evidence" value="ECO:0007669"/>
    <property type="project" value="InterPro"/>
</dbReference>
<keyword evidence="10" id="KW-1185">Reference proteome</keyword>
<organism evidence="9 10">
    <name type="scientific">Hylemonella gracilis ATCC 19624</name>
    <dbReference type="NCBI Taxonomy" id="887062"/>
    <lineage>
        <taxon>Bacteria</taxon>
        <taxon>Pseudomonadati</taxon>
        <taxon>Pseudomonadota</taxon>
        <taxon>Betaproteobacteria</taxon>
        <taxon>Burkholderiales</taxon>
        <taxon>Comamonadaceae</taxon>
        <taxon>Hylemonella</taxon>
    </lineage>
</organism>
<name>F3KNW8_9BURK</name>
<dbReference type="FunFam" id="1.10.287.950:FF:000001">
    <property type="entry name" value="Methyl-accepting chemotaxis sensory transducer"/>
    <property type="match status" value="1"/>
</dbReference>
<accession>F3KNW8</accession>
<evidence type="ECO:0000256" key="1">
    <source>
        <dbReference type="ARBA" id="ARBA00004370"/>
    </source>
</evidence>
<dbReference type="PANTHER" id="PTHR43531">
    <property type="entry name" value="PROTEIN ICFG"/>
    <property type="match status" value="1"/>
</dbReference>
<gene>
    <name evidence="9" type="ORF">HGR_00565</name>
</gene>
<dbReference type="PROSITE" id="PS50885">
    <property type="entry name" value="HAMP"/>
    <property type="match status" value="1"/>
</dbReference>
<dbReference type="Gene3D" id="1.10.287.950">
    <property type="entry name" value="Methyl-accepting chemotaxis protein"/>
    <property type="match status" value="1"/>
</dbReference>
<dbReference type="GO" id="GO:0007165">
    <property type="term" value="P:signal transduction"/>
    <property type="evidence" value="ECO:0007669"/>
    <property type="project" value="UniProtKB-KW"/>
</dbReference>
<dbReference type="PRINTS" id="PR00260">
    <property type="entry name" value="CHEMTRNSDUCR"/>
</dbReference>
<dbReference type="SMART" id="SM00283">
    <property type="entry name" value="MA"/>
    <property type="match status" value="1"/>
</dbReference>
<keyword evidence="6" id="KW-0812">Transmembrane</keyword>
<dbReference type="InterPro" id="IPR004089">
    <property type="entry name" value="MCPsignal_dom"/>
</dbReference>
<sequence>MQIRVRLPFTIAALIVSLLGASFLGIYRLNQSLQVYDVQVAQVHQHERLVMGMLVSFKTQVQEWKNVLLRGTEPQLLDRHWTGFEKTEQEVGAAGRTLTGTLPAGEARRLVEQFLAEHRKMGEGYRRGLEAYKTSGFLAPVGDKSVSGMDRAPARLLDEAAQQIAKDAQALALAAHEQGRQAVMISLSIMLIVCLVSVVLSIWLTRSLIRPIREAVAHTEEIARGNLGQEIHASGRDELADLLRSLNTMRTALIDVVTKVRHSSDSVSMASTEIAQGNQDLSARTERQASALQQTAASMEELSSTVRQNADNAQQADQLARDASSVAEHGGEAVGQVVHTMKGINDSSHQISEIIGVIDGIAFQTNILALNAAVEAARAGEQGRGFAVVAGEVRALAQRSADAAKQIKTLIGVSVQRVQQGSVQADQAGGTMGEVVASIRRVTAIMGEISAASSEQSSGVSQIGDAVVQMDQATQQNAALVEQMAAAASSLRMQAQELVQAVAVFRLAHAGAGERQELTQPLALMAA</sequence>
<dbReference type="GO" id="GO:0005886">
    <property type="term" value="C:plasma membrane"/>
    <property type="evidence" value="ECO:0007669"/>
    <property type="project" value="TreeGrafter"/>
</dbReference>
<evidence type="ECO:0000256" key="6">
    <source>
        <dbReference type="SAM" id="Phobius"/>
    </source>
</evidence>
<evidence type="ECO:0000259" key="7">
    <source>
        <dbReference type="PROSITE" id="PS50111"/>
    </source>
</evidence>
<dbReference type="Pfam" id="PF00672">
    <property type="entry name" value="HAMP"/>
    <property type="match status" value="1"/>
</dbReference>
<dbReference type="OrthoDB" id="1884279at2"/>
<protein>
    <submittedName>
        <fullName evidence="9">Methyl-accepting chemotaxis sensory transducer</fullName>
    </submittedName>
</protein>
<proteinExistence type="inferred from homology"/>
<dbReference type="Proteomes" id="UP000016368">
    <property type="component" value="Unassembled WGS sequence"/>
</dbReference>
<dbReference type="EMBL" id="AEGR01000006">
    <property type="protein sequence ID" value="EGI78545.1"/>
    <property type="molecule type" value="Genomic_DNA"/>
</dbReference>
<keyword evidence="4" id="KW-0807">Transducer</keyword>
<evidence type="ECO:0000313" key="9">
    <source>
        <dbReference type="EMBL" id="EGI78545.1"/>
    </source>
</evidence>